<evidence type="ECO:0000256" key="6">
    <source>
        <dbReference type="ARBA" id="ARBA00022694"/>
    </source>
</evidence>
<evidence type="ECO:0000256" key="9">
    <source>
        <dbReference type="ARBA" id="ARBA00022741"/>
    </source>
</evidence>
<dbReference type="EMBL" id="CP115613">
    <property type="protein sequence ID" value="WBW74805.1"/>
    <property type="molecule type" value="Genomic_DNA"/>
</dbReference>
<dbReference type="KEGG" id="som:SOMG_04398"/>
<evidence type="ECO:0000256" key="13">
    <source>
        <dbReference type="ARBA" id="ARBA00047281"/>
    </source>
</evidence>
<feature type="binding site" evidence="16">
    <location>
        <position position="29"/>
    </location>
    <ligand>
        <name>Mg(2+)</name>
        <dbReference type="ChEBI" id="CHEBI:18420"/>
        <label>2</label>
        <note>catalytic</note>
    </ligand>
</feature>
<gene>
    <name evidence="19" type="primary">thg1</name>
    <name evidence="19" type="ORF">SOMG_04398</name>
</gene>
<dbReference type="Proteomes" id="UP001212411">
    <property type="component" value="Chromosome 3"/>
</dbReference>
<comment type="function">
    <text evidence="1 14">Adds a GMP to the 5'-end of tRNA(His) after transcription and RNase P cleavage.</text>
</comment>
<keyword evidence="10 14" id="KW-0460">Magnesium</keyword>
<dbReference type="RefSeq" id="XP_056039048.1">
    <property type="nucleotide sequence ID" value="XM_056183184.1"/>
</dbReference>
<sequence length="262" mass="31037">MANSRFEYVKQYERMDRLLPETYIVIRIDGKGFHKFTKKHEFEKPNDLRCLSLMNAAAKVVMSEFTDIVLAYGDSDEYSFIWSKSTELYERRESKLVSHVCSLFTSAFVFNWTRYFDIPLLSLPSFDGRAVLYPSIFVLRDYLNWRQADCHINNLYNTTFWALIQKGGLTNTKAEEYLKGTVSSQKHEILFSQFHINYNNELEIYKKGSIWVRELEENESAPSKHQKYSTKQKRKMGLRLLHVSIIDNEFWNTRPYLSILLN</sequence>
<name>A0AAE9WEJ6_9SCHI</name>
<reference evidence="19 20" key="1">
    <citation type="journal article" date="2023" name="G3 (Bethesda)">
        <title>A high-quality reference genome for the fission yeast Schizosaccharomyces osmophilus.</title>
        <authorList>
            <person name="Jia G.S."/>
            <person name="Zhang W.C."/>
            <person name="Liang Y."/>
            <person name="Liu X.H."/>
            <person name="Rhind N."/>
            <person name="Pidoux A."/>
            <person name="Brysch-Herzberg M."/>
            <person name="Du L.L."/>
        </authorList>
    </citation>
    <scope>NUCLEOTIDE SEQUENCE [LARGE SCALE GENOMIC DNA]</scope>
    <source>
        <strain evidence="19 20">CBS 15793</strain>
    </source>
</reference>
<dbReference type="PANTHER" id="PTHR12729">
    <property type="entry name" value="TRNA(HIS) GUANYLYLTRANSFERASE-RELATED"/>
    <property type="match status" value="1"/>
</dbReference>
<organism evidence="19 20">
    <name type="scientific">Schizosaccharomyces osmophilus</name>
    <dbReference type="NCBI Taxonomy" id="2545709"/>
    <lineage>
        <taxon>Eukaryota</taxon>
        <taxon>Fungi</taxon>
        <taxon>Dikarya</taxon>
        <taxon>Ascomycota</taxon>
        <taxon>Taphrinomycotina</taxon>
        <taxon>Schizosaccharomycetes</taxon>
        <taxon>Schizosaccharomycetales</taxon>
        <taxon>Schizosaccharomycetaceae</taxon>
        <taxon>Schizosaccharomyces</taxon>
    </lineage>
</organism>
<evidence type="ECO:0000256" key="11">
    <source>
        <dbReference type="ARBA" id="ARBA00023134"/>
    </source>
</evidence>
<dbReference type="AlphaFoldDB" id="A0AAE9WEJ6"/>
<proteinExistence type="inferred from homology"/>
<dbReference type="GO" id="GO:0000287">
    <property type="term" value="F:magnesium ion binding"/>
    <property type="evidence" value="ECO:0007669"/>
    <property type="project" value="UniProtKB-UniRule"/>
</dbReference>
<keyword evidence="8 14" id="KW-0479">Metal-binding</keyword>
<dbReference type="PIRSF" id="PIRSF028980">
    <property type="entry name" value="tRNAHis_guanylyltransferase"/>
    <property type="match status" value="1"/>
</dbReference>
<comment type="catalytic activity">
    <reaction evidence="13 14">
        <text>a 5'-end ribonucleotide-tRNA(His) + GTP + ATP + H2O = a 5'-end phospho-guanosine-ribonucleotide-tRNA(His) + AMP + 2 diphosphate + H(+)</text>
        <dbReference type="Rhea" id="RHEA:54564"/>
        <dbReference type="Rhea" id="RHEA-COMP:14193"/>
        <dbReference type="Rhea" id="RHEA-COMP:14917"/>
        <dbReference type="ChEBI" id="CHEBI:15377"/>
        <dbReference type="ChEBI" id="CHEBI:15378"/>
        <dbReference type="ChEBI" id="CHEBI:30616"/>
        <dbReference type="ChEBI" id="CHEBI:33019"/>
        <dbReference type="ChEBI" id="CHEBI:37565"/>
        <dbReference type="ChEBI" id="CHEBI:138282"/>
        <dbReference type="ChEBI" id="CHEBI:141847"/>
        <dbReference type="ChEBI" id="CHEBI:456215"/>
        <dbReference type="EC" id="2.7.7.79"/>
    </reaction>
</comment>
<evidence type="ECO:0000256" key="1">
    <source>
        <dbReference type="ARBA" id="ARBA00002939"/>
    </source>
</evidence>
<evidence type="ECO:0000256" key="12">
    <source>
        <dbReference type="ARBA" id="ARBA00032480"/>
    </source>
</evidence>
<evidence type="ECO:0000256" key="15">
    <source>
        <dbReference type="PIRSR" id="PIRSR028980-1"/>
    </source>
</evidence>
<evidence type="ECO:0000256" key="16">
    <source>
        <dbReference type="PIRSR" id="PIRSR028980-2"/>
    </source>
</evidence>
<evidence type="ECO:0000313" key="19">
    <source>
        <dbReference type="EMBL" id="WBW74805.1"/>
    </source>
</evidence>
<dbReference type="EC" id="2.7.7.79" evidence="3 14"/>
<dbReference type="FunFam" id="3.30.70.3000:FF:000001">
    <property type="entry name" value="tRNA(His) guanylyltransferase"/>
    <property type="match status" value="1"/>
</dbReference>
<dbReference type="InterPro" id="IPR024956">
    <property type="entry name" value="tRNAHis_GuaTrfase_cat"/>
</dbReference>
<evidence type="ECO:0000256" key="7">
    <source>
        <dbReference type="ARBA" id="ARBA00022695"/>
    </source>
</evidence>
<keyword evidence="6 14" id="KW-0819">tRNA processing</keyword>
<evidence type="ECO:0000256" key="8">
    <source>
        <dbReference type="ARBA" id="ARBA00022723"/>
    </source>
</evidence>
<comment type="cofactor">
    <cofactor evidence="16">
        <name>Mg(2+)</name>
        <dbReference type="ChEBI" id="CHEBI:18420"/>
    </cofactor>
    <text evidence="16">Binds 2 magnesium ions per subunit.</text>
</comment>
<evidence type="ECO:0000256" key="5">
    <source>
        <dbReference type="ARBA" id="ARBA00022679"/>
    </source>
</evidence>
<dbReference type="InterPro" id="IPR025845">
    <property type="entry name" value="Thg1_C_dom"/>
</dbReference>
<evidence type="ECO:0000256" key="14">
    <source>
        <dbReference type="PIRNR" id="PIRNR028980"/>
    </source>
</evidence>
<comment type="similarity">
    <text evidence="2 14">Belongs to the tRNA(His) guanylyltransferase family.</text>
</comment>
<evidence type="ECO:0000259" key="17">
    <source>
        <dbReference type="Pfam" id="PF04446"/>
    </source>
</evidence>
<evidence type="ECO:0000256" key="10">
    <source>
        <dbReference type="ARBA" id="ARBA00022842"/>
    </source>
</evidence>
<feature type="binding site" evidence="16">
    <location>
        <position position="30"/>
    </location>
    <ligand>
        <name>Mg(2+)</name>
        <dbReference type="ChEBI" id="CHEBI:18420"/>
        <label>1</label>
        <note>catalytic</note>
    </ligand>
</feature>
<feature type="domain" description="tRNAHis guanylyltransferase catalytic" evidence="17">
    <location>
        <begin position="6"/>
        <end position="134"/>
    </location>
</feature>
<evidence type="ECO:0000256" key="2">
    <source>
        <dbReference type="ARBA" id="ARBA00010113"/>
    </source>
</evidence>
<dbReference type="GO" id="GO:0005525">
    <property type="term" value="F:GTP binding"/>
    <property type="evidence" value="ECO:0007669"/>
    <property type="project" value="UniProtKB-UniRule"/>
</dbReference>
<evidence type="ECO:0000259" key="18">
    <source>
        <dbReference type="Pfam" id="PF14413"/>
    </source>
</evidence>
<keyword evidence="7 14" id="KW-0548">Nucleotidyltransferase</keyword>
<keyword evidence="5 14" id="KW-0808">Transferase</keyword>
<feature type="binding site" evidence="16">
    <location>
        <position position="76"/>
    </location>
    <ligand>
        <name>Mg(2+)</name>
        <dbReference type="ChEBI" id="CHEBI:18420"/>
        <label>2</label>
        <note>catalytic</note>
    </ligand>
</feature>
<dbReference type="Pfam" id="PF14413">
    <property type="entry name" value="Thg1C"/>
    <property type="match status" value="1"/>
</dbReference>
<keyword evidence="11 14" id="KW-0342">GTP-binding</keyword>
<keyword evidence="20" id="KW-1185">Reference proteome</keyword>
<dbReference type="Pfam" id="PF04446">
    <property type="entry name" value="Thg1"/>
    <property type="match status" value="1"/>
</dbReference>
<feature type="domain" description="Thg1 C-terminal" evidence="18">
    <location>
        <begin position="139"/>
        <end position="246"/>
    </location>
</feature>
<feature type="binding site" evidence="15">
    <location>
        <begin position="29"/>
        <end position="34"/>
    </location>
    <ligand>
        <name>GTP</name>
        <dbReference type="ChEBI" id="CHEBI:37565"/>
    </ligand>
</feature>
<keyword evidence="9 14" id="KW-0547">Nucleotide-binding</keyword>
<dbReference type="Gene3D" id="3.30.70.3000">
    <property type="match status" value="1"/>
</dbReference>
<evidence type="ECO:0000256" key="3">
    <source>
        <dbReference type="ARBA" id="ARBA00012511"/>
    </source>
</evidence>
<evidence type="ECO:0000313" key="20">
    <source>
        <dbReference type="Proteomes" id="UP001212411"/>
    </source>
</evidence>
<dbReference type="GO" id="GO:0006400">
    <property type="term" value="P:tRNA modification"/>
    <property type="evidence" value="ECO:0007669"/>
    <property type="project" value="UniProtKB-UniRule"/>
</dbReference>
<feature type="binding site" evidence="16">
    <location>
        <position position="29"/>
    </location>
    <ligand>
        <name>Mg(2+)</name>
        <dbReference type="ChEBI" id="CHEBI:18420"/>
        <label>1</label>
        <note>catalytic</note>
    </ligand>
</feature>
<dbReference type="GO" id="GO:0008193">
    <property type="term" value="F:tRNA guanylyltransferase activity"/>
    <property type="evidence" value="ECO:0007669"/>
    <property type="project" value="UniProtKB-UniRule"/>
</dbReference>
<evidence type="ECO:0000256" key="4">
    <source>
        <dbReference type="ARBA" id="ARBA00015443"/>
    </source>
</evidence>
<dbReference type="InterPro" id="IPR038469">
    <property type="entry name" value="tRNAHis_GuaTrfase_Thg1_sf"/>
</dbReference>
<dbReference type="PANTHER" id="PTHR12729:SF6">
    <property type="entry name" value="TRNA(HIS) GUANYLYLTRANSFERASE-RELATED"/>
    <property type="match status" value="1"/>
</dbReference>
<protein>
    <recommendedName>
        <fullName evidence="4 14">tRNA(His) guanylyltransferase</fullName>
        <ecNumber evidence="3 14">2.7.7.79</ecNumber>
    </recommendedName>
    <alternativeName>
        <fullName evidence="12 14">tRNA-histidine guanylyltransferase</fullName>
    </alternativeName>
</protein>
<dbReference type="InterPro" id="IPR007537">
    <property type="entry name" value="tRNAHis_GuaTrfase_Thg1"/>
</dbReference>
<dbReference type="GeneID" id="80877873"/>
<feature type="binding site" evidence="15">
    <location>
        <begin position="75"/>
        <end position="76"/>
    </location>
    <ligand>
        <name>GTP</name>
        <dbReference type="ChEBI" id="CHEBI:37565"/>
    </ligand>
</feature>
<accession>A0AAE9WEJ6</accession>
<feature type="binding site" evidence="16">
    <location>
        <position position="76"/>
    </location>
    <ligand>
        <name>Mg(2+)</name>
        <dbReference type="ChEBI" id="CHEBI:18420"/>
        <label>1</label>
        <note>catalytic</note>
    </ligand>
</feature>